<dbReference type="EMBL" id="CP034328">
    <property type="protein sequence ID" value="AZL59610.1"/>
    <property type="molecule type" value="Genomic_DNA"/>
</dbReference>
<accession>A0A3S8U7U5</accession>
<dbReference type="RefSeq" id="WP_125325805.1">
    <property type="nucleotide sequence ID" value="NZ_CP034328.1"/>
</dbReference>
<dbReference type="InterPro" id="IPR052945">
    <property type="entry name" value="Mitotic_Regulator"/>
</dbReference>
<feature type="domain" description="Caspase family p20" evidence="1">
    <location>
        <begin position="39"/>
        <end position="169"/>
    </location>
</feature>
<dbReference type="Pfam" id="PF08238">
    <property type="entry name" value="Sel1"/>
    <property type="match status" value="7"/>
</dbReference>
<dbReference type="PROSITE" id="PS50208">
    <property type="entry name" value="CASPASE_P20"/>
    <property type="match status" value="1"/>
</dbReference>
<sequence length="972" mass="102761">MAGRGAIDGWRCSPAVRWGWSILVALFPLGVQAQDATFAPRVALVIGNSAYLSVEPLPNPSNDARLIAEKLWLAGFEVIESIDSDRATMLADIATFQSRLRDGSEALFYYAGHGVQIGGRNYLLPISVAPASVEDLKTQSIDAQLVVDIMSGSGARLNLVLLDACRNNPFASISAENADQIISRSIALGLPEDQVSRGLTLLADVSSEGLAEMTAGSVETMISFATAPGSVALDGAGRHSPYTEALAQNIDQPGLEISDLFRAVRAHVREATDGTQITWTTSTLENRFYFSPTGGDPRQTTAGMAVAGDTLGILPPDRVVDRAFWRAIRNSGRAEAFAAYLRSMPDGAFREEAEAQLRAAGGDPATLIDDDPLLPDFAPARSAAEQGEARQDALDSLDGAALGVTIGTAAQPLKIDGEGGWFWVSDPAHLGDVSGATGTVLSDGAVQWLPPGADLAYLPKVGTNGGVDTLKGALLGDGGAATLVEAQFETVVDACDLLAGNPYDGQRVTAGTRQFIIDRNFDAAIAVCEIAVQTFPDVPRFWAQLARSYRAAGRYDEALVWQQKAVDAGYVNAAVYLGQMYLDGQAVPQDFAKAKELFEYAASQGDTAAQTALAWIYRAGVGVPQDYALALSHYREGAALGNDWAMTNIAEFYKEGYGVAADPDEAVRWYTAAAKSGELTAQTRLARMYQVGDGVAQDYTLARFWFETAASRGVPNALTRLGLMYEEGQGTEKDLDAAVRLYTRAARGGDMEARFRLGKVYASKAPLYDDPVRAAGLLTQASEANVFGANRELAKLYEQGRGIDKDLAKARALYATEADKNPWAARDAGRAYASDDGAEPLYDEAVRFYRIAVAGKVPPAALELGRLVAAGKGADPDPDAALILFARALGLSGSDAKLADAARKAAEGASAEDITRAVQTLLTEQGHFAGTVDGKPGPATQSALAEAFAKLGLSAPATDVPTFDDLAILAAI</sequence>
<dbReference type="Proteomes" id="UP000282002">
    <property type="component" value="Chromosome"/>
</dbReference>
<dbReference type="Gene3D" id="3.40.50.1460">
    <property type="match status" value="1"/>
</dbReference>
<dbReference type="InterPro" id="IPR006597">
    <property type="entry name" value="Sel1-like"/>
</dbReference>
<evidence type="ECO:0000259" key="1">
    <source>
        <dbReference type="PROSITE" id="PS50208"/>
    </source>
</evidence>
<evidence type="ECO:0000313" key="3">
    <source>
        <dbReference type="Proteomes" id="UP000282002"/>
    </source>
</evidence>
<protein>
    <submittedName>
        <fullName evidence="2">Caspase-1, p20</fullName>
    </submittedName>
</protein>
<dbReference type="Gene3D" id="1.25.40.10">
    <property type="entry name" value="Tetratricopeptide repeat domain"/>
    <property type="match status" value="2"/>
</dbReference>
<dbReference type="SUPFAM" id="SSF81901">
    <property type="entry name" value="HCP-like"/>
    <property type="match status" value="2"/>
</dbReference>
<dbReference type="SMART" id="SM00671">
    <property type="entry name" value="SEL1"/>
    <property type="match status" value="8"/>
</dbReference>
<keyword evidence="3" id="KW-1185">Reference proteome</keyword>
<evidence type="ECO:0000313" key="2">
    <source>
        <dbReference type="EMBL" id="AZL59610.1"/>
    </source>
</evidence>
<dbReference type="InterPro" id="IPR001309">
    <property type="entry name" value="Pept_C14_p20"/>
</dbReference>
<gene>
    <name evidence="2" type="ORF">EI545_12660</name>
</gene>
<dbReference type="InterPro" id="IPR029030">
    <property type="entry name" value="Caspase-like_dom_sf"/>
</dbReference>
<dbReference type="OrthoDB" id="5321503at2"/>
<name>A0A3S8U7U5_9RHOB</name>
<dbReference type="KEGG" id="taw:EI545_12660"/>
<dbReference type="AlphaFoldDB" id="A0A3S8U7U5"/>
<dbReference type="InterPro" id="IPR011600">
    <property type="entry name" value="Pept_C14_caspase"/>
</dbReference>
<dbReference type="GO" id="GO:0004197">
    <property type="term" value="F:cysteine-type endopeptidase activity"/>
    <property type="evidence" value="ECO:0007669"/>
    <property type="project" value="InterPro"/>
</dbReference>
<dbReference type="PANTHER" id="PTHR43628">
    <property type="entry name" value="ACTIVATOR OF C KINASE PROTEIN 1-RELATED"/>
    <property type="match status" value="1"/>
</dbReference>
<dbReference type="InterPro" id="IPR011990">
    <property type="entry name" value="TPR-like_helical_dom_sf"/>
</dbReference>
<organism evidence="2 3">
    <name type="scientific">Tabrizicola piscis</name>
    <dbReference type="NCBI Taxonomy" id="2494374"/>
    <lineage>
        <taxon>Bacteria</taxon>
        <taxon>Pseudomonadati</taxon>
        <taxon>Pseudomonadota</taxon>
        <taxon>Alphaproteobacteria</taxon>
        <taxon>Rhodobacterales</taxon>
        <taxon>Paracoccaceae</taxon>
        <taxon>Tabrizicola</taxon>
    </lineage>
</organism>
<dbReference type="SUPFAM" id="SSF52129">
    <property type="entry name" value="Caspase-like"/>
    <property type="match status" value="1"/>
</dbReference>
<dbReference type="PANTHER" id="PTHR43628:SF1">
    <property type="entry name" value="CHITIN SYNTHASE REGULATORY FACTOR 2-RELATED"/>
    <property type="match status" value="1"/>
</dbReference>
<dbReference type="GO" id="GO:0006508">
    <property type="term" value="P:proteolysis"/>
    <property type="evidence" value="ECO:0007669"/>
    <property type="project" value="InterPro"/>
</dbReference>
<proteinExistence type="predicted"/>
<dbReference type="Pfam" id="PF00656">
    <property type="entry name" value="Peptidase_C14"/>
    <property type="match status" value="1"/>
</dbReference>
<reference evidence="2 3" key="1">
    <citation type="submission" date="2018-12" db="EMBL/GenBank/DDBJ databases">
        <title>Complete genome sequencing of Tabrizicola sp. K13M18.</title>
        <authorList>
            <person name="Bae J.-W."/>
        </authorList>
    </citation>
    <scope>NUCLEOTIDE SEQUENCE [LARGE SCALE GENOMIC DNA]</scope>
    <source>
        <strain evidence="2 3">K13M18</strain>
    </source>
</reference>